<organism evidence="1 2">
    <name type="scientific">Willisornis vidua</name>
    <name type="common">Xingu scale-backed antbird</name>
    <dbReference type="NCBI Taxonomy" id="1566151"/>
    <lineage>
        <taxon>Eukaryota</taxon>
        <taxon>Metazoa</taxon>
        <taxon>Chordata</taxon>
        <taxon>Craniata</taxon>
        <taxon>Vertebrata</taxon>
        <taxon>Euteleostomi</taxon>
        <taxon>Archelosauria</taxon>
        <taxon>Archosauria</taxon>
        <taxon>Dinosauria</taxon>
        <taxon>Saurischia</taxon>
        <taxon>Theropoda</taxon>
        <taxon>Coelurosauria</taxon>
        <taxon>Aves</taxon>
        <taxon>Neognathae</taxon>
        <taxon>Neoaves</taxon>
        <taxon>Telluraves</taxon>
        <taxon>Australaves</taxon>
        <taxon>Passeriformes</taxon>
        <taxon>Thamnophilidae</taxon>
        <taxon>Willisornis</taxon>
    </lineage>
</organism>
<dbReference type="PANTHER" id="PTHR33332">
    <property type="entry name" value="REVERSE TRANSCRIPTASE DOMAIN-CONTAINING PROTEIN"/>
    <property type="match status" value="1"/>
</dbReference>
<proteinExistence type="predicted"/>
<accession>A0ABQ9CSC0</accession>
<dbReference type="EMBL" id="WHWB01034736">
    <property type="protein sequence ID" value="KAJ7404981.1"/>
    <property type="molecule type" value="Genomic_DNA"/>
</dbReference>
<name>A0ABQ9CSC0_9PASS</name>
<evidence type="ECO:0000313" key="1">
    <source>
        <dbReference type="EMBL" id="KAJ7404981.1"/>
    </source>
</evidence>
<protein>
    <submittedName>
        <fullName evidence="1">Uncharacterized protein</fullName>
    </submittedName>
</protein>
<reference evidence="1" key="1">
    <citation type="submission" date="2019-10" db="EMBL/GenBank/DDBJ databases">
        <authorList>
            <person name="Soares A.E.R."/>
            <person name="Aleixo A."/>
            <person name="Schneider P."/>
            <person name="Miyaki C.Y."/>
            <person name="Schneider M.P."/>
            <person name="Mello C."/>
            <person name="Vasconcelos A.T.R."/>
        </authorList>
    </citation>
    <scope>NUCLEOTIDE SEQUENCE</scope>
    <source>
        <tissue evidence="1">Muscle</tissue>
    </source>
</reference>
<gene>
    <name evidence="1" type="ORF">WISP_142324</name>
</gene>
<keyword evidence="2" id="KW-1185">Reference proteome</keyword>
<sequence length="119" mass="13788">MNSRIRSTGVYDYTKLGRSVILLKSRRALWRYLDRLDRWDKSNGTSFNKAKCWVLHFGHNNHLQHYRLGTEWLDSGQAERDLGVWIDTRLNMSLQCAQLAQKASSILVCIRNRPAGPGK</sequence>
<dbReference type="Proteomes" id="UP001145742">
    <property type="component" value="Unassembled WGS sequence"/>
</dbReference>
<evidence type="ECO:0000313" key="2">
    <source>
        <dbReference type="Proteomes" id="UP001145742"/>
    </source>
</evidence>
<comment type="caution">
    <text evidence="1">The sequence shown here is derived from an EMBL/GenBank/DDBJ whole genome shotgun (WGS) entry which is preliminary data.</text>
</comment>